<dbReference type="InterPro" id="IPR001810">
    <property type="entry name" value="F-box_dom"/>
</dbReference>
<gene>
    <name evidence="2" type="ORF">FSB_LOCUS27454</name>
</gene>
<name>A0A2N9GIY3_FAGSY</name>
<dbReference type="InterPro" id="IPR006527">
    <property type="entry name" value="F-box-assoc_dom_typ1"/>
</dbReference>
<dbReference type="CDD" id="cd22157">
    <property type="entry name" value="F-box_AtFBW1-like"/>
    <property type="match status" value="1"/>
</dbReference>
<accession>A0A2N9GIY3</accession>
<dbReference type="Pfam" id="PF00646">
    <property type="entry name" value="F-box"/>
    <property type="match status" value="1"/>
</dbReference>
<dbReference type="PANTHER" id="PTHR31672:SF13">
    <property type="entry name" value="F-BOX PROTEIN CPR30-LIKE"/>
    <property type="match status" value="1"/>
</dbReference>
<proteinExistence type="predicted"/>
<dbReference type="NCBIfam" id="TIGR01640">
    <property type="entry name" value="F_box_assoc_1"/>
    <property type="match status" value="1"/>
</dbReference>
<dbReference type="Pfam" id="PF07734">
    <property type="entry name" value="FBA_1"/>
    <property type="match status" value="1"/>
</dbReference>
<dbReference type="PANTHER" id="PTHR31672">
    <property type="entry name" value="BNACNNG10540D PROTEIN"/>
    <property type="match status" value="1"/>
</dbReference>
<dbReference type="SMART" id="SM00256">
    <property type="entry name" value="FBOX"/>
    <property type="match status" value="1"/>
</dbReference>
<feature type="domain" description="F-box" evidence="1">
    <location>
        <begin position="15"/>
        <end position="62"/>
    </location>
</feature>
<dbReference type="PROSITE" id="PS50181">
    <property type="entry name" value="FBOX"/>
    <property type="match status" value="1"/>
</dbReference>
<dbReference type="AlphaFoldDB" id="A0A2N9GIY3"/>
<evidence type="ECO:0000313" key="2">
    <source>
        <dbReference type="EMBL" id="SPC99572.1"/>
    </source>
</evidence>
<dbReference type="InterPro" id="IPR036047">
    <property type="entry name" value="F-box-like_dom_sf"/>
</dbReference>
<organism evidence="2">
    <name type="scientific">Fagus sylvatica</name>
    <name type="common">Beechnut</name>
    <dbReference type="NCBI Taxonomy" id="28930"/>
    <lineage>
        <taxon>Eukaryota</taxon>
        <taxon>Viridiplantae</taxon>
        <taxon>Streptophyta</taxon>
        <taxon>Embryophyta</taxon>
        <taxon>Tracheophyta</taxon>
        <taxon>Spermatophyta</taxon>
        <taxon>Magnoliopsida</taxon>
        <taxon>eudicotyledons</taxon>
        <taxon>Gunneridae</taxon>
        <taxon>Pentapetalae</taxon>
        <taxon>rosids</taxon>
        <taxon>fabids</taxon>
        <taxon>Fagales</taxon>
        <taxon>Fagaceae</taxon>
        <taxon>Fagus</taxon>
    </lineage>
</organism>
<dbReference type="Gene3D" id="1.20.1280.50">
    <property type="match status" value="1"/>
</dbReference>
<evidence type="ECO:0000259" key="1">
    <source>
        <dbReference type="PROSITE" id="PS50181"/>
    </source>
</evidence>
<dbReference type="InterPro" id="IPR017451">
    <property type="entry name" value="F-box-assoc_interact_dom"/>
</dbReference>
<dbReference type="SUPFAM" id="SSF81383">
    <property type="entry name" value="F-box domain"/>
    <property type="match status" value="1"/>
</dbReference>
<sequence length="396" mass="45187">MSQTKKPRTQHPILRRKKNDLPEDIVLNILAKLPVKSVIRFRCVCKSCYSLITSPNFISTHLNNNNKDNNDHGYLLHMPNFIKNAIHSSSRSNSNRPVCAVACDPMFNRISEFRISSNFPLQIALIVGSCNGLLCVADYSIEVIYLWNPSIRKFKRLPDICLSHEWVATGFAYQSDTDDYKVVKLWHSLCEKGIDLVVEAEVYTLSSDSWRSVGISLMGNVEINDIKSCSPAVFVSGALHWLAYFREGEKMILSFDVNREKFGEMGLPDLCGDEFIPQMQTLVVFKGNLAFITLGFPEIYYEDFMLIQTPCIIWVMGEYGVRESWNKIFSLHLEDVVNFFGCTWLGELIVQKVVDDVELQIVSLDPETFWEKDLGIQHPPTIATTFMESLVLLDMN</sequence>
<protein>
    <recommendedName>
        <fullName evidence="1">F-box domain-containing protein</fullName>
    </recommendedName>
</protein>
<dbReference type="InterPro" id="IPR050796">
    <property type="entry name" value="SCF_F-box_component"/>
</dbReference>
<reference evidence="2" key="1">
    <citation type="submission" date="2018-02" db="EMBL/GenBank/DDBJ databases">
        <authorList>
            <person name="Cohen D.B."/>
            <person name="Kent A.D."/>
        </authorList>
    </citation>
    <scope>NUCLEOTIDE SEQUENCE</scope>
</reference>
<dbReference type="EMBL" id="OIVN01001990">
    <property type="protein sequence ID" value="SPC99572.1"/>
    <property type="molecule type" value="Genomic_DNA"/>
</dbReference>